<dbReference type="InterPro" id="IPR000073">
    <property type="entry name" value="AB_hydrolase_1"/>
</dbReference>
<reference evidence="4" key="1">
    <citation type="journal article" date="2019" name="Int. J. Syst. Evol. Microbiol.">
        <title>The Global Catalogue of Microorganisms (GCM) 10K type strain sequencing project: providing services to taxonomists for standard genome sequencing and annotation.</title>
        <authorList>
            <consortium name="The Broad Institute Genomics Platform"/>
            <consortium name="The Broad Institute Genome Sequencing Center for Infectious Disease"/>
            <person name="Wu L."/>
            <person name="Ma J."/>
        </authorList>
    </citation>
    <scope>NUCLEOTIDE SEQUENCE [LARGE SCALE GENOMIC DNA]</scope>
    <source>
        <strain evidence="4">JCM 15443</strain>
    </source>
</reference>
<accession>A0ABQ2GW40</accession>
<gene>
    <name evidence="3" type="ORF">GCM10010841_26120</name>
</gene>
<feature type="domain" description="AB hydrolase-1" evidence="2">
    <location>
        <begin position="11"/>
        <end position="99"/>
    </location>
</feature>
<proteinExistence type="predicted"/>
<organism evidence="3 4">
    <name type="scientific">Deinococcus aerophilus</name>
    <dbReference type="NCBI Taxonomy" id="522488"/>
    <lineage>
        <taxon>Bacteria</taxon>
        <taxon>Thermotogati</taxon>
        <taxon>Deinococcota</taxon>
        <taxon>Deinococci</taxon>
        <taxon>Deinococcales</taxon>
        <taxon>Deinococcaceae</taxon>
        <taxon>Deinococcus</taxon>
    </lineage>
</organism>
<evidence type="ECO:0000259" key="2">
    <source>
        <dbReference type="Pfam" id="PF12697"/>
    </source>
</evidence>
<dbReference type="InterPro" id="IPR029058">
    <property type="entry name" value="AB_hydrolase_fold"/>
</dbReference>
<evidence type="ECO:0000313" key="3">
    <source>
        <dbReference type="EMBL" id="GGM16571.1"/>
    </source>
</evidence>
<keyword evidence="4" id="KW-1185">Reference proteome</keyword>
<evidence type="ECO:0000256" key="1">
    <source>
        <dbReference type="SAM" id="MobiDB-lite"/>
    </source>
</evidence>
<dbReference type="EMBL" id="BMOM01000025">
    <property type="protein sequence ID" value="GGM16571.1"/>
    <property type="molecule type" value="Genomic_DNA"/>
</dbReference>
<evidence type="ECO:0000313" key="4">
    <source>
        <dbReference type="Proteomes" id="UP000661918"/>
    </source>
</evidence>
<sequence>MNAGSSPTVCDRRGRGESTDVRSGAVGWETLEREVEDLDALMDQLGGPALVWGHSSGAALALQAAVRLGGKVRGLAMDQPRFNDDGVTRRRWRTYRAQLDQALAAGDTGARRSRCCCGRWA</sequence>
<dbReference type="Gene3D" id="3.40.50.1820">
    <property type="entry name" value="alpha/beta hydrolase"/>
    <property type="match status" value="1"/>
</dbReference>
<dbReference type="Pfam" id="PF12697">
    <property type="entry name" value="Abhydrolase_6"/>
    <property type="match status" value="1"/>
</dbReference>
<comment type="caution">
    <text evidence="3">The sequence shown here is derived from an EMBL/GenBank/DDBJ whole genome shotgun (WGS) entry which is preliminary data.</text>
</comment>
<feature type="region of interest" description="Disordered" evidence="1">
    <location>
        <begin position="1"/>
        <end position="22"/>
    </location>
</feature>
<dbReference type="Proteomes" id="UP000661918">
    <property type="component" value="Unassembled WGS sequence"/>
</dbReference>
<feature type="compositionally biased region" description="Basic and acidic residues" evidence="1">
    <location>
        <begin position="10"/>
        <end position="20"/>
    </location>
</feature>
<protein>
    <recommendedName>
        <fullName evidence="2">AB hydrolase-1 domain-containing protein</fullName>
    </recommendedName>
</protein>
<dbReference type="SUPFAM" id="SSF53474">
    <property type="entry name" value="alpha/beta-Hydrolases"/>
    <property type="match status" value="1"/>
</dbReference>
<name>A0ABQ2GW40_9DEIO</name>